<feature type="transmembrane region" description="Helical" evidence="1">
    <location>
        <begin position="72"/>
        <end position="92"/>
    </location>
</feature>
<feature type="transmembrane region" description="Helical" evidence="1">
    <location>
        <begin position="98"/>
        <end position="117"/>
    </location>
</feature>
<feature type="transmembrane region" description="Helical" evidence="1">
    <location>
        <begin position="260"/>
        <end position="276"/>
    </location>
</feature>
<feature type="transmembrane region" description="Helical" evidence="1">
    <location>
        <begin position="7"/>
        <end position="29"/>
    </location>
</feature>
<feature type="transmembrane region" description="Helical" evidence="1">
    <location>
        <begin position="205"/>
        <end position="224"/>
    </location>
</feature>
<evidence type="ECO:0000256" key="1">
    <source>
        <dbReference type="SAM" id="Phobius"/>
    </source>
</evidence>
<organism evidence="2 3">
    <name type="scientific">Flavivirga amylovorans</name>
    <dbReference type="NCBI Taxonomy" id="870486"/>
    <lineage>
        <taxon>Bacteria</taxon>
        <taxon>Pseudomonadati</taxon>
        <taxon>Bacteroidota</taxon>
        <taxon>Flavobacteriia</taxon>
        <taxon>Flavobacteriales</taxon>
        <taxon>Flavobacteriaceae</taxon>
        <taxon>Flavivirga</taxon>
    </lineage>
</organism>
<evidence type="ECO:0008006" key="4">
    <source>
        <dbReference type="Google" id="ProtNLM"/>
    </source>
</evidence>
<keyword evidence="1" id="KW-1133">Transmembrane helix</keyword>
<sequence length="277" mass="32419">MKFIKQLFNFYLNSSIHVALSVFSLTWITLIEFDIKYDENILYFVFYASITGYNFVKYFGIAKFHHRSLASWLKLIQIFSFFSFLLMCYYALKLSSVTLICVGGFAVITFLYAIPFLPKRFFLDKQHNLRSIGGLKIYLIALIWAGVTVLLPLINNYYYIDTDVILTTIQRYLFIIVLMLPFEIRDLRYDSLKLSTIPQKIGIKLTKIIGSILLLLFFFLDLFKSEINDIQIIILIVITLVTLVLLVFSKMKQGKNYSAFWVEGVPIIWLILLLLFY</sequence>
<evidence type="ECO:0000313" key="2">
    <source>
        <dbReference type="EMBL" id="MDO5985955.1"/>
    </source>
</evidence>
<keyword evidence="3" id="KW-1185">Reference proteome</keyword>
<name>A0ABT8WWA3_9FLAO</name>
<comment type="caution">
    <text evidence="2">The sequence shown here is derived from an EMBL/GenBank/DDBJ whole genome shotgun (WGS) entry which is preliminary data.</text>
</comment>
<proteinExistence type="predicted"/>
<feature type="transmembrane region" description="Helical" evidence="1">
    <location>
        <begin position="41"/>
        <end position="60"/>
    </location>
</feature>
<keyword evidence="1" id="KW-0812">Transmembrane</keyword>
<evidence type="ECO:0000313" key="3">
    <source>
        <dbReference type="Proteomes" id="UP001176891"/>
    </source>
</evidence>
<feature type="transmembrane region" description="Helical" evidence="1">
    <location>
        <begin position="137"/>
        <end position="158"/>
    </location>
</feature>
<dbReference type="Proteomes" id="UP001176891">
    <property type="component" value="Unassembled WGS sequence"/>
</dbReference>
<keyword evidence="1" id="KW-0472">Membrane</keyword>
<dbReference type="RefSeq" id="WP_303280499.1">
    <property type="nucleotide sequence ID" value="NZ_BAABCZ010000016.1"/>
</dbReference>
<dbReference type="EMBL" id="JAUOEM010000001">
    <property type="protein sequence ID" value="MDO5985955.1"/>
    <property type="molecule type" value="Genomic_DNA"/>
</dbReference>
<accession>A0ABT8WWA3</accession>
<feature type="transmembrane region" description="Helical" evidence="1">
    <location>
        <begin position="230"/>
        <end position="248"/>
    </location>
</feature>
<protein>
    <recommendedName>
        <fullName evidence="4">Prenyltransferase</fullName>
    </recommendedName>
</protein>
<gene>
    <name evidence="2" type="ORF">Q4Q39_00940</name>
</gene>
<feature type="transmembrane region" description="Helical" evidence="1">
    <location>
        <begin position="164"/>
        <end position="184"/>
    </location>
</feature>
<reference evidence="2" key="1">
    <citation type="submission" date="2023-07" db="EMBL/GenBank/DDBJ databases">
        <title>Two novel species in the genus Flavivirga.</title>
        <authorList>
            <person name="Kwon K."/>
        </authorList>
    </citation>
    <scope>NUCLEOTIDE SEQUENCE</scope>
    <source>
        <strain evidence="2">KACC 14157</strain>
    </source>
</reference>